<keyword evidence="2" id="KW-0472">Membrane</keyword>
<reference evidence="3 6" key="1">
    <citation type="submission" date="2015-10" db="EMBL/GenBank/DDBJ databases">
        <title>A novel member of the family Ruminococcaceae isolated from human faeces.</title>
        <authorList>
            <person name="Shkoporov A.N."/>
            <person name="Chaplin A.V."/>
            <person name="Motuzova O.V."/>
            <person name="Kafarskaia L.I."/>
            <person name="Efimov B.A."/>
        </authorList>
    </citation>
    <scope>NUCLEOTIDE SEQUENCE [LARGE SCALE GENOMIC DNA]</scope>
    <source>
        <strain evidence="3 6">668</strain>
    </source>
</reference>
<dbReference type="EMBL" id="LMUA01000009">
    <property type="protein sequence ID" value="KUE76504.1"/>
    <property type="molecule type" value="Genomic_DNA"/>
</dbReference>
<comment type="caution">
    <text evidence="3">The sequence shown here is derived from an EMBL/GenBank/DDBJ whole genome shotgun (WGS) entry which is preliminary data.</text>
</comment>
<evidence type="ECO:0000313" key="8">
    <source>
        <dbReference type="Proteomes" id="UP000472755"/>
    </source>
</evidence>
<evidence type="ECO:0000256" key="1">
    <source>
        <dbReference type="SAM" id="MobiDB-lite"/>
    </source>
</evidence>
<evidence type="ECO:0000313" key="6">
    <source>
        <dbReference type="Proteomes" id="UP000053433"/>
    </source>
</evidence>
<dbReference type="Proteomes" id="UP000053433">
    <property type="component" value="Unassembled WGS sequence"/>
</dbReference>
<evidence type="ECO:0000313" key="4">
    <source>
        <dbReference type="EMBL" id="MTS26488.1"/>
    </source>
</evidence>
<dbReference type="EMBL" id="WMZR01000006">
    <property type="protein sequence ID" value="MTS51132.1"/>
    <property type="molecule type" value="Genomic_DNA"/>
</dbReference>
<name>A0A0W7TRN3_9FIRM</name>
<dbReference type="RefSeq" id="WP_058723152.1">
    <property type="nucleotide sequence ID" value="NZ_JBBNKJ010000013.1"/>
</dbReference>
<evidence type="ECO:0000313" key="7">
    <source>
        <dbReference type="Proteomes" id="UP000449193"/>
    </source>
</evidence>
<keyword evidence="2" id="KW-0812">Transmembrane</keyword>
<accession>A0A0W7TRN3</accession>
<reference evidence="7 8" key="2">
    <citation type="journal article" date="2019" name="Nat. Med.">
        <title>A library of human gut bacterial isolates paired with longitudinal multiomics data enables mechanistic microbiome research.</title>
        <authorList>
            <person name="Poyet M."/>
            <person name="Groussin M."/>
            <person name="Gibbons S.M."/>
            <person name="Avila-Pacheco J."/>
            <person name="Jiang X."/>
            <person name="Kearney S.M."/>
            <person name="Perrotta A.R."/>
            <person name="Berdy B."/>
            <person name="Zhao S."/>
            <person name="Lieberman T.D."/>
            <person name="Swanson P.K."/>
            <person name="Smith M."/>
            <person name="Roesemann S."/>
            <person name="Alexander J.E."/>
            <person name="Rich S.A."/>
            <person name="Livny J."/>
            <person name="Vlamakis H."/>
            <person name="Clish C."/>
            <person name="Bullock K."/>
            <person name="Deik A."/>
            <person name="Scott J."/>
            <person name="Pierce K.A."/>
            <person name="Xavier R.J."/>
            <person name="Alm E.J."/>
        </authorList>
    </citation>
    <scope>NUCLEOTIDE SEQUENCE [LARGE SCALE GENOMIC DNA]</scope>
    <source>
        <strain evidence="4 8">BIOML-A4</strain>
        <strain evidence="5 7">BIOML-A7</strain>
    </source>
</reference>
<dbReference type="AlphaFoldDB" id="A0A0W7TRN3"/>
<organism evidence="3 6">
    <name type="scientific">Ruthenibacterium lactatiformans</name>
    <dbReference type="NCBI Taxonomy" id="1550024"/>
    <lineage>
        <taxon>Bacteria</taxon>
        <taxon>Bacillati</taxon>
        <taxon>Bacillota</taxon>
        <taxon>Clostridia</taxon>
        <taxon>Eubacteriales</taxon>
        <taxon>Oscillospiraceae</taxon>
        <taxon>Ruthenibacterium</taxon>
    </lineage>
</organism>
<evidence type="ECO:0000256" key="2">
    <source>
        <dbReference type="SAM" id="Phobius"/>
    </source>
</evidence>
<protein>
    <submittedName>
        <fullName evidence="3">Uncharacterized protein</fullName>
    </submittedName>
</protein>
<gene>
    <name evidence="3" type="ORF">ASJ35_08580</name>
    <name evidence="5" type="ORF">GMD52_06225</name>
    <name evidence="4" type="ORF">GMD59_04205</name>
</gene>
<evidence type="ECO:0000313" key="3">
    <source>
        <dbReference type="EMBL" id="KUE76504.1"/>
    </source>
</evidence>
<sequence>MYKDDYISAFGKLAPSEEWMTDTLAKMRAAEAEQEAPGAAGPAGRPALRVSGKKHQRLRRAALPVAAAVALLVVPAAWFWGVAMRPAGSAAPAQYSLQSAGGAADEGQETEQAPRVAAAQDTAGTASSAAAAPETTEDAQAGARKEGRLLFAAEGGGMGMGDITVRTDADLAGANPTYDLPAGELPTELPVYAVPDGEAEMRAALEDTAAKLGGTLETFSYDTSGPPDTVYYSPYASGKADGVSYSLNGQEVHFYRYEQGDNLLAAPKGLSGEALYRYFYDHFGAKFVRLENPAFESTGDYNIYKEYSTAISAFYEAGSASDTLAQKLYNYSFRRIQLSAPEGDLTAVTFPLEPQVLGTYALRTLDDAKGALMAGEAWIGGTQGGYDGGAVNILHWEITYYRSRLMDTIQPVYCFLIDSPDGEAPFFDDGDPEGYKSVTCAYVPALLPEQLSENTFVQVFN</sequence>
<dbReference type="Proteomes" id="UP000472755">
    <property type="component" value="Unassembled WGS sequence"/>
</dbReference>
<feature type="region of interest" description="Disordered" evidence="1">
    <location>
        <begin position="101"/>
        <end position="144"/>
    </location>
</feature>
<evidence type="ECO:0000313" key="5">
    <source>
        <dbReference type="EMBL" id="MTS51132.1"/>
    </source>
</evidence>
<keyword evidence="2" id="KW-1133">Transmembrane helix</keyword>
<feature type="compositionally biased region" description="Low complexity" evidence="1">
    <location>
        <begin position="117"/>
        <end position="141"/>
    </location>
</feature>
<dbReference type="Proteomes" id="UP000449193">
    <property type="component" value="Unassembled WGS sequence"/>
</dbReference>
<feature type="transmembrane region" description="Helical" evidence="2">
    <location>
        <begin position="61"/>
        <end position="80"/>
    </location>
</feature>
<dbReference type="EMBL" id="WMZU01000004">
    <property type="protein sequence ID" value="MTS26488.1"/>
    <property type="molecule type" value="Genomic_DNA"/>
</dbReference>
<proteinExistence type="predicted"/>